<keyword evidence="16" id="KW-1185">Reference proteome</keyword>
<evidence type="ECO:0000256" key="4">
    <source>
        <dbReference type="ARBA" id="ARBA00023054"/>
    </source>
</evidence>
<evidence type="ECO:0000256" key="6">
    <source>
        <dbReference type="ARBA" id="ARBA00023212"/>
    </source>
</evidence>
<evidence type="ECO:0000256" key="1">
    <source>
        <dbReference type="ARBA" id="ARBA00004611"/>
    </source>
</evidence>
<dbReference type="EMBL" id="JAGKHQ010000016">
    <property type="protein sequence ID" value="KAG7493469.1"/>
    <property type="molecule type" value="Genomic_DNA"/>
</dbReference>
<evidence type="ECO:0000256" key="11">
    <source>
        <dbReference type="ARBA" id="ARBA00041517"/>
    </source>
</evidence>
<accession>A0AAV6QJC7</accession>
<keyword evidence="2" id="KW-0963">Cytoplasm</keyword>
<comment type="subcellular location">
    <subcellularLocation>
        <location evidence="1">Cytoplasm</location>
        <location evidence="1">Cytoskeleton</location>
        <location evidence="1">Flagellum axoneme</location>
    </subcellularLocation>
    <subcellularLocation>
        <location evidence="8">Cytoplasm</location>
        <location evidence="8">Cytoskeleton</location>
        <location evidence="8">Flagellum basal body</location>
    </subcellularLocation>
</comment>
<reference evidence="15 16" key="1">
    <citation type="journal article" date="2021" name="Sci. Rep.">
        <title>Chromosome anchoring in Senegalese sole (Solea senegalensis) reveals sex-associated markers and genome rearrangements in flatfish.</title>
        <authorList>
            <person name="Guerrero-Cozar I."/>
            <person name="Gomez-Garrido J."/>
            <person name="Berbel C."/>
            <person name="Martinez-Blanch J.F."/>
            <person name="Alioto T."/>
            <person name="Claros M.G."/>
            <person name="Gagnaire P.A."/>
            <person name="Manchado M."/>
        </authorList>
    </citation>
    <scope>NUCLEOTIDE SEQUENCE [LARGE SCALE GENOMIC DNA]</scope>
    <source>
        <strain evidence="15">Sse05_10M</strain>
    </source>
</reference>
<comment type="caution">
    <text evidence="15">The sequence shown here is derived from an EMBL/GenBank/DDBJ whole genome shotgun (WGS) entry which is preliminary data.</text>
</comment>
<evidence type="ECO:0000313" key="15">
    <source>
        <dbReference type="EMBL" id="KAG7493469.1"/>
    </source>
</evidence>
<proteinExistence type="inferred from homology"/>
<protein>
    <recommendedName>
        <fullName evidence="10">Dynein regulatory complex subunit 2</fullName>
    </recommendedName>
    <alternativeName>
        <fullName evidence="11">Coiled-coil domain-containing protein 65</fullName>
    </alternativeName>
</protein>
<evidence type="ECO:0000256" key="8">
    <source>
        <dbReference type="ARBA" id="ARBA00037841"/>
    </source>
</evidence>
<feature type="coiled-coil region" evidence="13">
    <location>
        <begin position="226"/>
        <end position="260"/>
    </location>
</feature>
<evidence type="ECO:0000256" key="13">
    <source>
        <dbReference type="SAM" id="Coils"/>
    </source>
</evidence>
<dbReference type="AlphaFoldDB" id="A0AAV6QJC7"/>
<keyword evidence="4 13" id="KW-0175">Coiled coil</keyword>
<dbReference type="GO" id="GO:0003352">
    <property type="term" value="P:regulation of cilium movement"/>
    <property type="evidence" value="ECO:0007669"/>
    <property type="project" value="TreeGrafter"/>
</dbReference>
<evidence type="ECO:0000256" key="9">
    <source>
        <dbReference type="ARBA" id="ARBA00038424"/>
    </source>
</evidence>
<dbReference type="PANTHER" id="PTHR21625">
    <property type="entry name" value="NYD-SP28 PROTEIN"/>
    <property type="match status" value="1"/>
</dbReference>
<gene>
    <name evidence="15" type="ORF">JOB18_009370</name>
</gene>
<dbReference type="GO" id="GO:0070286">
    <property type="term" value="P:axonemal dynein complex assembly"/>
    <property type="evidence" value="ECO:0007669"/>
    <property type="project" value="InterPro"/>
</dbReference>
<sequence>MDHPKEEILPQSQTEKLLEQRSNAVKQLTVNEGWKFILCHTQADELCEDIEIFKQMFERQIDSLDDVIRSLEHDLEEAERQSSHVQRVHLHLLERLRALQNKHVMVLQLQWESNLQHVCSTFNCERKQMMAHSEQRKAQLEEAKVNMEEEHNKIMKEIDKLYSDSINSYRNAHESWEDALVKDGQVMLTELSHQNYKLLRNLRKEQKEVNDLIFKKQQHIQITKKKMAMIKNVEKHREKLRTIQRENELMEQELKNSINEVRQKTFILRDRLTLGHSAAKRQLIDLIMQSDAAIRKLQTVIIKGERVLRVGKMCWKLERKLRHKPIPSGGDYQISDTEEKEEITTSDVQELPRVTLCLNTALMHREALKKQIKDLGKENIQLRFVLAHS</sequence>
<dbReference type="InterPro" id="IPR039505">
    <property type="entry name" value="DRC1/2_N"/>
</dbReference>
<organism evidence="15 16">
    <name type="scientific">Solea senegalensis</name>
    <name type="common">Senegalese sole</name>
    <dbReference type="NCBI Taxonomy" id="28829"/>
    <lineage>
        <taxon>Eukaryota</taxon>
        <taxon>Metazoa</taxon>
        <taxon>Chordata</taxon>
        <taxon>Craniata</taxon>
        <taxon>Vertebrata</taxon>
        <taxon>Euteleostomi</taxon>
        <taxon>Actinopterygii</taxon>
        <taxon>Neopterygii</taxon>
        <taxon>Teleostei</taxon>
        <taxon>Neoteleostei</taxon>
        <taxon>Acanthomorphata</taxon>
        <taxon>Carangaria</taxon>
        <taxon>Pleuronectiformes</taxon>
        <taxon>Pleuronectoidei</taxon>
        <taxon>Soleidae</taxon>
        <taxon>Solea</taxon>
    </lineage>
</organism>
<evidence type="ECO:0000259" key="14">
    <source>
        <dbReference type="Pfam" id="PF14772"/>
    </source>
</evidence>
<dbReference type="GO" id="GO:0005858">
    <property type="term" value="C:axonemal dynein complex"/>
    <property type="evidence" value="ECO:0007669"/>
    <property type="project" value="InterPro"/>
</dbReference>
<evidence type="ECO:0000256" key="5">
    <source>
        <dbReference type="ARBA" id="ARBA00023069"/>
    </source>
</evidence>
<evidence type="ECO:0000313" key="16">
    <source>
        <dbReference type="Proteomes" id="UP000693946"/>
    </source>
</evidence>
<dbReference type="PANTHER" id="PTHR21625:SF0">
    <property type="entry name" value="DYNEIN REGULATORY COMPLEX SUBUNIT 2"/>
    <property type="match status" value="1"/>
</dbReference>
<name>A0AAV6QJC7_SOLSE</name>
<keyword evidence="5" id="KW-0969">Cilium</keyword>
<keyword evidence="6" id="KW-0206">Cytoskeleton</keyword>
<dbReference type="InterPro" id="IPR039750">
    <property type="entry name" value="DRC1/DRC2"/>
</dbReference>
<feature type="coiled-coil region" evidence="13">
    <location>
        <begin position="54"/>
        <end position="88"/>
    </location>
</feature>
<dbReference type="GO" id="GO:0060285">
    <property type="term" value="P:cilium-dependent cell motility"/>
    <property type="evidence" value="ECO:0007669"/>
    <property type="project" value="TreeGrafter"/>
</dbReference>
<comment type="similarity">
    <text evidence="9">Belongs to the DRC2 family.</text>
</comment>
<evidence type="ECO:0000256" key="3">
    <source>
        <dbReference type="ARBA" id="ARBA00022846"/>
    </source>
</evidence>
<evidence type="ECO:0000256" key="2">
    <source>
        <dbReference type="ARBA" id="ARBA00022490"/>
    </source>
</evidence>
<dbReference type="Proteomes" id="UP000693946">
    <property type="component" value="Linkage Group LG4"/>
</dbReference>
<feature type="domain" description="Dynein regulatory complex protein 1/2 N-terminal" evidence="14">
    <location>
        <begin position="11"/>
        <end position="91"/>
    </location>
</feature>
<comment type="function">
    <text evidence="12">Component of the nexin-dynein regulatory complex (N-DRC), a key regulator of ciliary/flagellar motility which maintains the alignment and integrity of the distal axoneme and regulates microtubule sliding in motile axonemes. Plays a critical role in the assembly of N-DRC and also stabilizes the assembly of multiple inner dynein arms and radial spokes. Coassembles with DRC1 to form a central scaffold needed for assembly of the N-DRC and its attachment to the outer doublet microtubules.</text>
</comment>
<keyword evidence="3" id="KW-0282">Flagellum</keyword>
<feature type="coiled-coil region" evidence="13">
    <location>
        <begin position="130"/>
        <end position="164"/>
    </location>
</feature>
<evidence type="ECO:0000256" key="10">
    <source>
        <dbReference type="ARBA" id="ARBA00040899"/>
    </source>
</evidence>
<dbReference type="Pfam" id="PF14772">
    <property type="entry name" value="NYD-SP28"/>
    <property type="match status" value="1"/>
</dbReference>
<evidence type="ECO:0000256" key="7">
    <source>
        <dbReference type="ARBA" id="ARBA00023273"/>
    </source>
</evidence>
<keyword evidence="7" id="KW-0966">Cell projection</keyword>
<evidence type="ECO:0000256" key="12">
    <source>
        <dbReference type="ARBA" id="ARBA00045865"/>
    </source>
</evidence>